<evidence type="ECO:0000256" key="6">
    <source>
        <dbReference type="SAM" id="Phobius"/>
    </source>
</evidence>
<feature type="transmembrane region" description="Helical" evidence="6">
    <location>
        <begin position="131"/>
        <end position="150"/>
    </location>
</feature>
<feature type="transmembrane region" description="Helical" evidence="6">
    <location>
        <begin position="74"/>
        <end position="98"/>
    </location>
</feature>
<evidence type="ECO:0000256" key="5">
    <source>
        <dbReference type="ARBA" id="ARBA00023136"/>
    </source>
</evidence>
<keyword evidence="5 6" id="KW-0472">Membrane</keyword>
<protein>
    <recommendedName>
        <fullName evidence="8">YhhN-like protein</fullName>
    </recommendedName>
</protein>
<accession>A0A644XNF0</accession>
<comment type="subcellular location">
    <subcellularLocation>
        <location evidence="1">Membrane</location>
        <topology evidence="1">Multi-pass membrane protein</topology>
    </subcellularLocation>
</comment>
<evidence type="ECO:0000256" key="2">
    <source>
        <dbReference type="ARBA" id="ARBA00007375"/>
    </source>
</evidence>
<evidence type="ECO:0000313" key="7">
    <source>
        <dbReference type="EMBL" id="MPM17517.1"/>
    </source>
</evidence>
<dbReference type="AlphaFoldDB" id="A0A644XNF0"/>
<evidence type="ECO:0000256" key="4">
    <source>
        <dbReference type="ARBA" id="ARBA00022989"/>
    </source>
</evidence>
<feature type="transmembrane region" description="Helical" evidence="6">
    <location>
        <begin position="224"/>
        <end position="241"/>
    </location>
</feature>
<sequence length="242" mass="26508">MKGMNLYYKNPSEGGGCLVSHLPIALLSLVLAACFMYFEYKKEYRIAVMLKALASLAFIVFGILSSAISVDPLFARLIIIGLMLGGIADVLLNLRFVFPNSGKKIFLVGILVFLSGHVLYLAALLPYSTSLLLWLGIGVVLTILVLIWIFSKITVAMAFKIFGIVYIGAIMLMNSVAAGILFSAPSKQSVVFFIGALLFLISDIVLILNTFGPKQQQKLRVTNLSLYYIGQLLIGLSLQFLR</sequence>
<gene>
    <name evidence="7" type="ORF">SDC9_63912</name>
</gene>
<name>A0A644XNF0_9ZZZZ</name>
<evidence type="ECO:0000256" key="1">
    <source>
        <dbReference type="ARBA" id="ARBA00004141"/>
    </source>
</evidence>
<feature type="transmembrane region" description="Helical" evidence="6">
    <location>
        <begin position="50"/>
        <end position="68"/>
    </location>
</feature>
<feature type="transmembrane region" description="Helical" evidence="6">
    <location>
        <begin position="162"/>
        <end position="184"/>
    </location>
</feature>
<dbReference type="InterPro" id="IPR012506">
    <property type="entry name" value="TMEM86B-like"/>
</dbReference>
<keyword evidence="4 6" id="KW-1133">Transmembrane helix</keyword>
<dbReference type="PANTHER" id="PTHR31885">
    <property type="entry name" value="GH04784P"/>
    <property type="match status" value="1"/>
</dbReference>
<dbReference type="PROSITE" id="PS51257">
    <property type="entry name" value="PROKAR_LIPOPROTEIN"/>
    <property type="match status" value="1"/>
</dbReference>
<dbReference type="EMBL" id="VSSQ01002811">
    <property type="protein sequence ID" value="MPM17517.1"/>
    <property type="molecule type" value="Genomic_DNA"/>
</dbReference>
<proteinExistence type="inferred from homology"/>
<feature type="transmembrane region" description="Helical" evidence="6">
    <location>
        <begin position="190"/>
        <end position="212"/>
    </location>
</feature>
<reference evidence="7" key="1">
    <citation type="submission" date="2019-08" db="EMBL/GenBank/DDBJ databases">
        <authorList>
            <person name="Kucharzyk K."/>
            <person name="Murdoch R.W."/>
            <person name="Higgins S."/>
            <person name="Loffler F."/>
        </authorList>
    </citation>
    <scope>NUCLEOTIDE SEQUENCE</scope>
</reference>
<dbReference type="GO" id="GO:0016787">
    <property type="term" value="F:hydrolase activity"/>
    <property type="evidence" value="ECO:0007669"/>
    <property type="project" value="TreeGrafter"/>
</dbReference>
<feature type="transmembrane region" description="Helical" evidence="6">
    <location>
        <begin position="105"/>
        <end position="125"/>
    </location>
</feature>
<comment type="caution">
    <text evidence="7">The sequence shown here is derived from an EMBL/GenBank/DDBJ whole genome shotgun (WGS) entry which is preliminary data.</text>
</comment>
<dbReference type="Pfam" id="PF07947">
    <property type="entry name" value="YhhN"/>
    <property type="match status" value="1"/>
</dbReference>
<dbReference type="GO" id="GO:0016020">
    <property type="term" value="C:membrane"/>
    <property type="evidence" value="ECO:0007669"/>
    <property type="project" value="UniProtKB-SubCell"/>
</dbReference>
<organism evidence="7">
    <name type="scientific">bioreactor metagenome</name>
    <dbReference type="NCBI Taxonomy" id="1076179"/>
    <lineage>
        <taxon>unclassified sequences</taxon>
        <taxon>metagenomes</taxon>
        <taxon>ecological metagenomes</taxon>
    </lineage>
</organism>
<dbReference type="PANTHER" id="PTHR31885:SF6">
    <property type="entry name" value="GH04784P"/>
    <property type="match status" value="1"/>
</dbReference>
<feature type="transmembrane region" description="Helical" evidence="6">
    <location>
        <begin position="20"/>
        <end position="38"/>
    </location>
</feature>
<evidence type="ECO:0000256" key="3">
    <source>
        <dbReference type="ARBA" id="ARBA00022692"/>
    </source>
</evidence>
<comment type="similarity">
    <text evidence="2">Belongs to the TMEM86 family.</text>
</comment>
<keyword evidence="3 6" id="KW-0812">Transmembrane</keyword>
<evidence type="ECO:0008006" key="8">
    <source>
        <dbReference type="Google" id="ProtNLM"/>
    </source>
</evidence>